<organism evidence="2 3">
    <name type="scientific">Holothuria leucospilota</name>
    <name type="common">Black long sea cucumber</name>
    <name type="synonym">Mertensiothuria leucospilota</name>
    <dbReference type="NCBI Taxonomy" id="206669"/>
    <lineage>
        <taxon>Eukaryota</taxon>
        <taxon>Metazoa</taxon>
        <taxon>Echinodermata</taxon>
        <taxon>Eleutherozoa</taxon>
        <taxon>Echinozoa</taxon>
        <taxon>Holothuroidea</taxon>
        <taxon>Aspidochirotacea</taxon>
        <taxon>Aspidochirotida</taxon>
        <taxon>Holothuriidae</taxon>
        <taxon>Holothuria</taxon>
    </lineage>
</organism>
<name>A0A9Q1CLR3_HOLLE</name>
<protein>
    <submittedName>
        <fullName evidence="2">Uncharacterized protein</fullName>
    </submittedName>
</protein>
<sequence>MPFLCCCWAYSYIVLYVVLLILRTDVVVLVPGVFHVADCSLFQYLLVLTSCIPVVYKKKTPNSESEMGKPLRVASFLDHCDPATQDVFFKIVIQLNCRTIFLCKNFHVHLL</sequence>
<evidence type="ECO:0000313" key="3">
    <source>
        <dbReference type="Proteomes" id="UP001152320"/>
    </source>
</evidence>
<keyword evidence="1" id="KW-0472">Membrane</keyword>
<comment type="caution">
    <text evidence="2">The sequence shown here is derived from an EMBL/GenBank/DDBJ whole genome shotgun (WGS) entry which is preliminary data.</text>
</comment>
<reference evidence="2" key="1">
    <citation type="submission" date="2021-10" db="EMBL/GenBank/DDBJ databases">
        <title>Tropical sea cucumber genome reveals ecological adaptation and Cuvierian tubules defense mechanism.</title>
        <authorList>
            <person name="Chen T."/>
        </authorList>
    </citation>
    <scope>NUCLEOTIDE SEQUENCE</scope>
    <source>
        <strain evidence="2">Nanhai2018</strain>
        <tissue evidence="2">Muscle</tissue>
    </source>
</reference>
<evidence type="ECO:0000256" key="1">
    <source>
        <dbReference type="SAM" id="Phobius"/>
    </source>
</evidence>
<keyword evidence="1" id="KW-0812">Transmembrane</keyword>
<proteinExistence type="predicted"/>
<dbReference type="EMBL" id="JAIZAY010000002">
    <property type="protein sequence ID" value="KAJ8046729.1"/>
    <property type="molecule type" value="Genomic_DNA"/>
</dbReference>
<accession>A0A9Q1CLR3</accession>
<dbReference type="AlphaFoldDB" id="A0A9Q1CLR3"/>
<feature type="transmembrane region" description="Helical" evidence="1">
    <location>
        <begin position="40"/>
        <end position="56"/>
    </location>
</feature>
<feature type="transmembrane region" description="Helical" evidence="1">
    <location>
        <begin position="12"/>
        <end position="34"/>
    </location>
</feature>
<gene>
    <name evidence="2" type="ORF">HOLleu_05504</name>
</gene>
<evidence type="ECO:0000313" key="2">
    <source>
        <dbReference type="EMBL" id="KAJ8046729.1"/>
    </source>
</evidence>
<keyword evidence="3" id="KW-1185">Reference proteome</keyword>
<dbReference type="Proteomes" id="UP001152320">
    <property type="component" value="Chromosome 2"/>
</dbReference>
<keyword evidence="1" id="KW-1133">Transmembrane helix</keyword>